<comment type="caution">
    <text evidence="1">The sequence shown here is derived from an EMBL/GenBank/DDBJ whole genome shotgun (WGS) entry which is preliminary data.</text>
</comment>
<proteinExistence type="predicted"/>
<gene>
    <name evidence="1" type="ORF">LTR37_020137</name>
</gene>
<accession>A0ACC3MC53</accession>
<sequence length="126" mass="14508">MFLEAMRPLVVAVRETGVEFSRSGGGQTVNQSSVQRQLEDSAAQTMFITAKDRPTICYREELRALEHAMSLGRQAHRNGWNKQRFAKEYGDFLRDSKLKFSTPEQDHRYPTGIERRRERKIACCAA</sequence>
<reference evidence="1" key="1">
    <citation type="submission" date="2023-07" db="EMBL/GenBank/DDBJ databases">
        <title>Black Yeasts Isolated from many extreme environments.</title>
        <authorList>
            <person name="Coleine C."/>
            <person name="Stajich J.E."/>
            <person name="Selbmann L."/>
        </authorList>
    </citation>
    <scope>NUCLEOTIDE SEQUENCE</scope>
    <source>
        <strain evidence="1">CCFEE 5714</strain>
    </source>
</reference>
<dbReference type="EMBL" id="JAUTXU010000337">
    <property type="protein sequence ID" value="KAK3684574.1"/>
    <property type="molecule type" value="Genomic_DNA"/>
</dbReference>
<protein>
    <submittedName>
        <fullName evidence="1">Uncharacterized protein</fullName>
    </submittedName>
</protein>
<organism evidence="1 2">
    <name type="scientific">Vermiconidia calcicola</name>
    <dbReference type="NCBI Taxonomy" id="1690605"/>
    <lineage>
        <taxon>Eukaryota</taxon>
        <taxon>Fungi</taxon>
        <taxon>Dikarya</taxon>
        <taxon>Ascomycota</taxon>
        <taxon>Pezizomycotina</taxon>
        <taxon>Dothideomycetes</taxon>
        <taxon>Dothideomycetidae</taxon>
        <taxon>Mycosphaerellales</taxon>
        <taxon>Extremaceae</taxon>
        <taxon>Vermiconidia</taxon>
    </lineage>
</organism>
<name>A0ACC3MC53_9PEZI</name>
<evidence type="ECO:0000313" key="1">
    <source>
        <dbReference type="EMBL" id="KAK3684574.1"/>
    </source>
</evidence>
<evidence type="ECO:0000313" key="2">
    <source>
        <dbReference type="Proteomes" id="UP001281147"/>
    </source>
</evidence>
<dbReference type="Proteomes" id="UP001281147">
    <property type="component" value="Unassembled WGS sequence"/>
</dbReference>
<keyword evidence="2" id="KW-1185">Reference proteome</keyword>